<keyword evidence="1" id="KW-0472">Membrane</keyword>
<dbReference type="Proteomes" id="UP001054821">
    <property type="component" value="Chromosome 1"/>
</dbReference>
<keyword evidence="4" id="KW-1185">Reference proteome</keyword>
<organism evidence="3 4">
    <name type="scientific">Prunus dulcis</name>
    <name type="common">Almond</name>
    <name type="synonym">Amygdalus dulcis</name>
    <dbReference type="NCBI Taxonomy" id="3755"/>
    <lineage>
        <taxon>Eukaryota</taxon>
        <taxon>Viridiplantae</taxon>
        <taxon>Streptophyta</taxon>
        <taxon>Embryophyta</taxon>
        <taxon>Tracheophyta</taxon>
        <taxon>Spermatophyta</taxon>
        <taxon>Magnoliopsida</taxon>
        <taxon>eudicotyledons</taxon>
        <taxon>Gunneridae</taxon>
        <taxon>Pentapetalae</taxon>
        <taxon>rosids</taxon>
        <taxon>fabids</taxon>
        <taxon>Rosales</taxon>
        <taxon>Rosaceae</taxon>
        <taxon>Amygdaloideae</taxon>
        <taxon>Amygdaleae</taxon>
        <taxon>Prunus</taxon>
    </lineage>
</organism>
<reference evidence="3 4" key="1">
    <citation type="journal article" date="2022" name="G3 (Bethesda)">
        <title>Whole-genome sequence and methylome profiling of the almond [Prunus dulcis (Mill.) D.A. Webb] cultivar 'Nonpareil'.</title>
        <authorList>
            <person name="D'Amico-Willman K.M."/>
            <person name="Ouma W.Z."/>
            <person name="Meulia T."/>
            <person name="Sideli G.M."/>
            <person name="Gradziel T.M."/>
            <person name="Fresnedo-Ramirez J."/>
        </authorList>
    </citation>
    <scope>NUCLEOTIDE SEQUENCE [LARGE SCALE GENOMIC DNA]</scope>
    <source>
        <strain evidence="3">Clone GOH B32 T37-40</strain>
    </source>
</reference>
<keyword evidence="1" id="KW-1133">Transmembrane helix</keyword>
<evidence type="ECO:0000259" key="2">
    <source>
        <dbReference type="Pfam" id="PF03108"/>
    </source>
</evidence>
<dbReference type="Pfam" id="PF03108">
    <property type="entry name" value="DBD_Tnp_Mut"/>
    <property type="match status" value="1"/>
</dbReference>
<feature type="transmembrane region" description="Helical" evidence="1">
    <location>
        <begin position="6"/>
        <end position="24"/>
    </location>
</feature>
<gene>
    <name evidence="3" type="ORF">L3X38_001295</name>
</gene>
<sequence length="129" mass="15255">MRKNQVRQILMSMTLMSLAVFMNLRMKKTTVRGKTRRRAPRFKQYYRDHDLRFPKFSLGLEFPTMIECIEAIQYYANSCVRLLKFVKNEPGRLRVKCNGKAEKRHCPWVLYASHVGKSLTVRVKTILGE</sequence>
<proteinExistence type="predicted"/>
<feature type="domain" description="Transposase MuDR plant" evidence="2">
    <location>
        <begin position="56"/>
        <end position="115"/>
    </location>
</feature>
<evidence type="ECO:0000313" key="3">
    <source>
        <dbReference type="EMBL" id="KAI5348408.1"/>
    </source>
</evidence>
<name>A0AAD4WRQ5_PRUDU</name>
<evidence type="ECO:0000313" key="4">
    <source>
        <dbReference type="Proteomes" id="UP001054821"/>
    </source>
</evidence>
<accession>A0AAD4WRQ5</accession>
<dbReference type="InterPro" id="IPR004332">
    <property type="entry name" value="Transposase_MuDR"/>
</dbReference>
<keyword evidence="1" id="KW-0812">Transmembrane</keyword>
<comment type="caution">
    <text evidence="3">The sequence shown here is derived from an EMBL/GenBank/DDBJ whole genome shotgun (WGS) entry which is preliminary data.</text>
</comment>
<evidence type="ECO:0000256" key="1">
    <source>
        <dbReference type="SAM" id="Phobius"/>
    </source>
</evidence>
<protein>
    <recommendedName>
        <fullName evidence="2">Transposase MuDR plant domain-containing protein</fullName>
    </recommendedName>
</protein>
<dbReference type="AlphaFoldDB" id="A0AAD4WRQ5"/>
<dbReference type="EMBL" id="JAJFAZ020000001">
    <property type="protein sequence ID" value="KAI5348408.1"/>
    <property type="molecule type" value="Genomic_DNA"/>
</dbReference>